<dbReference type="AlphaFoldDB" id="A0A8E6ET04"/>
<feature type="domain" description="Helix-turn-helix" evidence="1">
    <location>
        <begin position="4"/>
        <end position="51"/>
    </location>
</feature>
<keyword evidence="3" id="KW-1185">Reference proteome</keyword>
<evidence type="ECO:0000313" key="2">
    <source>
        <dbReference type="EMBL" id="QVL31729.1"/>
    </source>
</evidence>
<dbReference type="InterPro" id="IPR041657">
    <property type="entry name" value="HTH_17"/>
</dbReference>
<gene>
    <name evidence="2" type="ORF">KIH39_23265</name>
</gene>
<sequence>MLVDAREAARLLGIGARKLWEITNTRELPAVRIGRAIRYDMADIRAFIERAKDKPFIVRISQNRPLG</sequence>
<dbReference type="NCBIfam" id="TIGR01764">
    <property type="entry name" value="excise"/>
    <property type="match status" value="1"/>
</dbReference>
<organism evidence="2 3">
    <name type="scientific">Telmatocola sphagniphila</name>
    <dbReference type="NCBI Taxonomy" id="1123043"/>
    <lineage>
        <taxon>Bacteria</taxon>
        <taxon>Pseudomonadati</taxon>
        <taxon>Planctomycetota</taxon>
        <taxon>Planctomycetia</taxon>
        <taxon>Gemmatales</taxon>
        <taxon>Gemmataceae</taxon>
    </lineage>
</organism>
<dbReference type="Pfam" id="PF12728">
    <property type="entry name" value="HTH_17"/>
    <property type="match status" value="1"/>
</dbReference>
<dbReference type="Proteomes" id="UP000676194">
    <property type="component" value="Chromosome"/>
</dbReference>
<dbReference type="GO" id="GO:0003677">
    <property type="term" value="F:DNA binding"/>
    <property type="evidence" value="ECO:0007669"/>
    <property type="project" value="InterPro"/>
</dbReference>
<dbReference type="InterPro" id="IPR009061">
    <property type="entry name" value="DNA-bd_dom_put_sf"/>
</dbReference>
<name>A0A8E6ET04_9BACT</name>
<proteinExistence type="predicted"/>
<accession>A0A8E6ET04</accession>
<reference evidence="2" key="1">
    <citation type="submission" date="2021-05" db="EMBL/GenBank/DDBJ databases">
        <title>Complete genome sequence of the cellulolytic planctomycete Telmatocola sphagniphila SP2T and characterization of the first cellulase from planctomycetes.</title>
        <authorList>
            <person name="Rakitin A.L."/>
            <person name="Beletsky A.V."/>
            <person name="Naumoff D.G."/>
            <person name="Kulichevskaya I.S."/>
            <person name="Mardanov A.V."/>
            <person name="Ravin N.V."/>
            <person name="Dedysh S.N."/>
        </authorList>
    </citation>
    <scope>NUCLEOTIDE SEQUENCE</scope>
    <source>
        <strain evidence="2">SP2T</strain>
    </source>
</reference>
<evidence type="ECO:0000313" key="3">
    <source>
        <dbReference type="Proteomes" id="UP000676194"/>
    </source>
</evidence>
<dbReference type="KEGG" id="tsph:KIH39_23265"/>
<dbReference type="SUPFAM" id="SSF46955">
    <property type="entry name" value="Putative DNA-binding domain"/>
    <property type="match status" value="1"/>
</dbReference>
<dbReference type="EMBL" id="CP074694">
    <property type="protein sequence ID" value="QVL31729.1"/>
    <property type="molecule type" value="Genomic_DNA"/>
</dbReference>
<protein>
    <submittedName>
        <fullName evidence="2">Helix-turn-helix domain-containing protein</fullName>
    </submittedName>
</protein>
<dbReference type="RefSeq" id="WP_213495909.1">
    <property type="nucleotide sequence ID" value="NZ_CP074694.1"/>
</dbReference>
<evidence type="ECO:0000259" key="1">
    <source>
        <dbReference type="Pfam" id="PF12728"/>
    </source>
</evidence>
<dbReference type="InterPro" id="IPR010093">
    <property type="entry name" value="SinI_DNA-bd"/>
</dbReference>